<name>A0AAU9U418_EUPED</name>
<organism evidence="1 2">
    <name type="scientific">Euphydryas editha</name>
    <name type="common">Edith's checkerspot</name>
    <dbReference type="NCBI Taxonomy" id="104508"/>
    <lineage>
        <taxon>Eukaryota</taxon>
        <taxon>Metazoa</taxon>
        <taxon>Ecdysozoa</taxon>
        <taxon>Arthropoda</taxon>
        <taxon>Hexapoda</taxon>
        <taxon>Insecta</taxon>
        <taxon>Pterygota</taxon>
        <taxon>Neoptera</taxon>
        <taxon>Endopterygota</taxon>
        <taxon>Lepidoptera</taxon>
        <taxon>Glossata</taxon>
        <taxon>Ditrysia</taxon>
        <taxon>Papilionoidea</taxon>
        <taxon>Nymphalidae</taxon>
        <taxon>Nymphalinae</taxon>
        <taxon>Euphydryas</taxon>
    </lineage>
</organism>
<dbReference type="InterPro" id="IPR036691">
    <property type="entry name" value="Endo/exonu/phosph_ase_sf"/>
</dbReference>
<reference evidence="1" key="1">
    <citation type="submission" date="2022-03" db="EMBL/GenBank/DDBJ databases">
        <authorList>
            <person name="Tunstrom K."/>
        </authorList>
    </citation>
    <scope>NUCLEOTIDE SEQUENCE</scope>
</reference>
<dbReference type="PANTHER" id="PTHR33776:SF4">
    <property type="entry name" value="ENDONUCLEASE_EXONUCLEASE_PHOSPHATASE DOMAIN-CONTAINING PROTEIN"/>
    <property type="match status" value="1"/>
</dbReference>
<dbReference type="AlphaFoldDB" id="A0AAU9U418"/>
<sequence length="282" mass="31727">MSNNNLQILNEMDGSETSMSISCSIDDLPTYLNSNSESFTVISQNIRSIYRNLDDLNVNLLLFKCSVDLIILTECRIDKNKPIPGLINYKAYSTINHLNQNDGVVAFIKDGFQANVNEIKLMGAFCLEVTTPSFVILGIYRSPSNIKADSFTDSLNSHLELLSSRRNIILIGDININLAPKATEQTYERNNRLNYLNTLSLHGLLPAYNITTRESSCIDHVILKLDKTKYSAISAVLDTTITDHHMVFLSISCDRPHNEKKLKKVVTDFDGAYHSLTQKNIF</sequence>
<keyword evidence="2" id="KW-1185">Reference proteome</keyword>
<dbReference type="EMBL" id="CAKOGL010000013">
    <property type="protein sequence ID" value="CAH2093522.1"/>
    <property type="molecule type" value="Genomic_DNA"/>
</dbReference>
<comment type="caution">
    <text evidence="1">The sequence shown here is derived from an EMBL/GenBank/DDBJ whole genome shotgun (WGS) entry which is preliminary data.</text>
</comment>
<evidence type="ECO:0000313" key="2">
    <source>
        <dbReference type="Proteomes" id="UP001153954"/>
    </source>
</evidence>
<gene>
    <name evidence="1" type="ORF">EEDITHA_LOCUS9180</name>
</gene>
<proteinExistence type="predicted"/>
<evidence type="ECO:0008006" key="3">
    <source>
        <dbReference type="Google" id="ProtNLM"/>
    </source>
</evidence>
<accession>A0AAU9U418</accession>
<dbReference type="Proteomes" id="UP001153954">
    <property type="component" value="Unassembled WGS sequence"/>
</dbReference>
<dbReference type="PANTHER" id="PTHR33776">
    <property type="entry name" value="ENDO/EXONUCLEASE/PHOSPHATASE DOMAIN-CONTAINING PROTEIN"/>
    <property type="match status" value="1"/>
</dbReference>
<protein>
    <recommendedName>
        <fullName evidence="3">Endonuclease/exonuclease/phosphatase domain-containing protein</fullName>
    </recommendedName>
</protein>
<dbReference type="SUPFAM" id="SSF56219">
    <property type="entry name" value="DNase I-like"/>
    <property type="match status" value="1"/>
</dbReference>
<evidence type="ECO:0000313" key="1">
    <source>
        <dbReference type="EMBL" id="CAH2093522.1"/>
    </source>
</evidence>
<dbReference type="Gene3D" id="3.60.10.10">
    <property type="entry name" value="Endonuclease/exonuclease/phosphatase"/>
    <property type="match status" value="1"/>
</dbReference>